<dbReference type="KEGG" id="mgad:MGAD_02150"/>
<gene>
    <name evidence="1" type="ORF">MGAD_02150</name>
</gene>
<organism evidence="1 2">
    <name type="scientific">Mycolicibacterium gadium</name>
    <name type="common">Mycobacterium gadium</name>
    <dbReference type="NCBI Taxonomy" id="1794"/>
    <lineage>
        <taxon>Bacteria</taxon>
        <taxon>Bacillati</taxon>
        <taxon>Actinomycetota</taxon>
        <taxon>Actinomycetes</taxon>
        <taxon>Mycobacteriales</taxon>
        <taxon>Mycobacteriaceae</taxon>
        <taxon>Mycolicibacterium</taxon>
    </lineage>
</organism>
<dbReference type="EMBL" id="AP022608">
    <property type="protein sequence ID" value="BBZ15880.1"/>
    <property type="molecule type" value="Genomic_DNA"/>
</dbReference>
<reference evidence="1 2" key="1">
    <citation type="journal article" date="2019" name="Emerg. Microbes Infect.">
        <title>Comprehensive subspecies identification of 175 nontuberculous mycobacteria species based on 7547 genomic profiles.</title>
        <authorList>
            <person name="Matsumoto Y."/>
            <person name="Kinjo T."/>
            <person name="Motooka D."/>
            <person name="Nabeya D."/>
            <person name="Jung N."/>
            <person name="Uechi K."/>
            <person name="Horii T."/>
            <person name="Iida T."/>
            <person name="Fujita J."/>
            <person name="Nakamura S."/>
        </authorList>
    </citation>
    <scope>NUCLEOTIDE SEQUENCE [LARGE SCALE GENOMIC DNA]</scope>
    <source>
        <strain evidence="1 2">JCM 12688</strain>
    </source>
</reference>
<sequence length="237" mass="26858">MGGRRKGAIGAIVSEDPGLVVAALAETSEDLDRLFADKPDYWEFAAFTSLLVQGRSKMQRLIEAHHDGYAPYSNQQIDTVDELDYFFTGKVVELLALVRNFEEDTNTHLRRLFADQDLHDEVTPQEVKAAAKGITDFYRSILLLTREVRGVQAPSAYSEVIDNLASLIGFHLKGVDDFITATVGFLAVLPTLAQNNSGNREYHSLALELDPDYALLNHIKGQIKRLRQPWRRWLWWQ</sequence>
<dbReference type="Proteomes" id="UP000466187">
    <property type="component" value="Chromosome"/>
</dbReference>
<proteinExistence type="predicted"/>
<dbReference type="AlphaFoldDB" id="A0A7I7WFM9"/>
<accession>A0A7I7WFM9</accession>
<evidence type="ECO:0000313" key="1">
    <source>
        <dbReference type="EMBL" id="BBZ15880.1"/>
    </source>
</evidence>
<evidence type="ECO:0000313" key="2">
    <source>
        <dbReference type="Proteomes" id="UP000466187"/>
    </source>
</evidence>
<name>A0A7I7WFM9_MYCGU</name>
<protein>
    <submittedName>
        <fullName evidence="1">Uncharacterized protein</fullName>
    </submittedName>
</protein>